<keyword evidence="2" id="KW-1185">Reference proteome</keyword>
<gene>
    <name evidence="1" type="ORF">GQ55_9G519400</name>
</gene>
<evidence type="ECO:0000313" key="2">
    <source>
        <dbReference type="Proteomes" id="UP000244336"/>
    </source>
</evidence>
<protein>
    <submittedName>
        <fullName evidence="1">Uncharacterized protein</fullName>
    </submittedName>
</protein>
<reference evidence="1 2" key="1">
    <citation type="submission" date="2018-04" db="EMBL/GenBank/DDBJ databases">
        <title>WGS assembly of Panicum hallii var. hallii HAL2.</title>
        <authorList>
            <person name="Lovell J."/>
            <person name="Jenkins J."/>
            <person name="Lowry D."/>
            <person name="Mamidi S."/>
            <person name="Sreedasyam A."/>
            <person name="Weng X."/>
            <person name="Barry K."/>
            <person name="Bonette J."/>
            <person name="Campitelli B."/>
            <person name="Daum C."/>
            <person name="Gordon S."/>
            <person name="Gould B."/>
            <person name="Lipzen A."/>
            <person name="MacQueen A."/>
            <person name="Palacio-Mejia J."/>
            <person name="Plott C."/>
            <person name="Shakirov E."/>
            <person name="Shu S."/>
            <person name="Yoshinaga Y."/>
            <person name="Zane M."/>
            <person name="Rokhsar D."/>
            <person name="Grimwood J."/>
            <person name="Schmutz J."/>
            <person name="Juenger T."/>
        </authorList>
    </citation>
    <scope>NUCLEOTIDE SEQUENCE [LARGE SCALE GENOMIC DNA]</scope>
    <source>
        <strain evidence="2">cv. HAL2</strain>
    </source>
</reference>
<accession>A0A2T7CEA0</accession>
<organism evidence="1 2">
    <name type="scientific">Panicum hallii var. hallii</name>
    <dbReference type="NCBI Taxonomy" id="1504633"/>
    <lineage>
        <taxon>Eukaryota</taxon>
        <taxon>Viridiplantae</taxon>
        <taxon>Streptophyta</taxon>
        <taxon>Embryophyta</taxon>
        <taxon>Tracheophyta</taxon>
        <taxon>Spermatophyta</taxon>
        <taxon>Magnoliopsida</taxon>
        <taxon>Liliopsida</taxon>
        <taxon>Poales</taxon>
        <taxon>Poaceae</taxon>
        <taxon>PACMAD clade</taxon>
        <taxon>Panicoideae</taxon>
        <taxon>Panicodae</taxon>
        <taxon>Paniceae</taxon>
        <taxon>Panicinae</taxon>
        <taxon>Panicum</taxon>
        <taxon>Panicum sect. Panicum</taxon>
    </lineage>
</organism>
<evidence type="ECO:0000313" key="1">
    <source>
        <dbReference type="EMBL" id="PUZ41628.1"/>
    </source>
</evidence>
<dbReference type="EMBL" id="CM009757">
    <property type="protein sequence ID" value="PUZ41628.1"/>
    <property type="molecule type" value="Genomic_DNA"/>
</dbReference>
<dbReference type="AlphaFoldDB" id="A0A2T7CEA0"/>
<dbReference type="Proteomes" id="UP000244336">
    <property type="component" value="Chromosome 9"/>
</dbReference>
<proteinExistence type="predicted"/>
<name>A0A2T7CEA0_9POAL</name>
<sequence>MGRSWRHSDTSVGEVAESDCLTRHFAISRLSPFLDLTNSLKKEGGCVFLTQLVMVDEQDTAPRSMGTLLCAALLAFADPFFEEKMKKNQE</sequence>
<dbReference type="Gramene" id="PUZ41628">
    <property type="protein sequence ID" value="PUZ41628"/>
    <property type="gene ID" value="GQ55_9G519400"/>
</dbReference>